<evidence type="ECO:0000256" key="1">
    <source>
        <dbReference type="SAM" id="Phobius"/>
    </source>
</evidence>
<keyword evidence="1" id="KW-0472">Membrane</keyword>
<sequence length="102" mass="11008">MNQEIPLNKPANGYQDSYGPQAPVVPVKEWIIALIISAIPIVNIVMWFVWAFGGNANPNKQSFFKAYLLLAAIVFVIYAVIAVIIIATGVTAGLNSGVFSDI</sequence>
<evidence type="ECO:0000313" key="3">
    <source>
        <dbReference type="Proteomes" id="UP001652445"/>
    </source>
</evidence>
<accession>A0ABT2UT03</accession>
<reference evidence="2 3" key="1">
    <citation type="submission" date="2022-09" db="EMBL/GenBank/DDBJ databases">
        <authorList>
            <person name="Han X.L."/>
            <person name="Wang Q."/>
            <person name="Lu T."/>
        </authorList>
    </citation>
    <scope>NUCLEOTIDE SEQUENCE [LARGE SCALE GENOMIC DNA]</scope>
    <source>
        <strain evidence="2 3">WQ 127069</strain>
    </source>
</reference>
<feature type="transmembrane region" description="Helical" evidence="1">
    <location>
        <begin position="66"/>
        <end position="90"/>
    </location>
</feature>
<dbReference type="Proteomes" id="UP001652445">
    <property type="component" value="Unassembled WGS sequence"/>
</dbReference>
<comment type="caution">
    <text evidence="2">The sequence shown here is derived from an EMBL/GenBank/DDBJ whole genome shotgun (WGS) entry which is preliminary data.</text>
</comment>
<keyword evidence="1" id="KW-0812">Transmembrane</keyword>
<evidence type="ECO:0008006" key="4">
    <source>
        <dbReference type="Google" id="ProtNLM"/>
    </source>
</evidence>
<protein>
    <recommendedName>
        <fullName evidence="4">Yip1 domain-containing protein</fullName>
    </recommendedName>
</protein>
<dbReference type="RefSeq" id="WP_076228726.1">
    <property type="nucleotide sequence ID" value="NZ_JAOQIO010000124.1"/>
</dbReference>
<proteinExistence type="predicted"/>
<keyword evidence="3" id="KW-1185">Reference proteome</keyword>
<organism evidence="2 3">
    <name type="scientific">Paenibacillus baimaensis</name>
    <dbReference type="NCBI Taxonomy" id="2982185"/>
    <lineage>
        <taxon>Bacteria</taxon>
        <taxon>Bacillati</taxon>
        <taxon>Bacillota</taxon>
        <taxon>Bacilli</taxon>
        <taxon>Bacillales</taxon>
        <taxon>Paenibacillaceae</taxon>
        <taxon>Paenibacillus</taxon>
    </lineage>
</organism>
<feature type="transmembrane region" description="Helical" evidence="1">
    <location>
        <begin position="30"/>
        <end position="54"/>
    </location>
</feature>
<keyword evidence="1" id="KW-1133">Transmembrane helix</keyword>
<dbReference type="EMBL" id="JAOQIO010000124">
    <property type="protein sequence ID" value="MCU6797785.1"/>
    <property type="molecule type" value="Genomic_DNA"/>
</dbReference>
<name>A0ABT2UT03_9BACL</name>
<gene>
    <name evidence="2" type="ORF">OB236_37255</name>
</gene>
<evidence type="ECO:0000313" key="2">
    <source>
        <dbReference type="EMBL" id="MCU6797785.1"/>
    </source>
</evidence>